<dbReference type="OrthoDB" id="16717at2759"/>
<dbReference type="Proteomes" id="UP000019763">
    <property type="component" value="Unassembled WGS sequence"/>
</dbReference>
<dbReference type="AlphaFoldDB" id="A0A023B0G0"/>
<dbReference type="GO" id="GO:0031124">
    <property type="term" value="P:mRNA 3'-end processing"/>
    <property type="evidence" value="ECO:0007669"/>
    <property type="project" value="InterPro"/>
</dbReference>
<dbReference type="GeneID" id="22915067"/>
<reference evidence="4" key="1">
    <citation type="submission" date="2013-12" db="EMBL/GenBank/DDBJ databases">
        <authorList>
            <person name="Omoto C.K."/>
            <person name="Sibley D."/>
            <person name="Venepally P."/>
            <person name="Hadjithomas M."/>
            <person name="Karamycheva S."/>
            <person name="Brunk B."/>
            <person name="Roos D."/>
            <person name="Caler E."/>
            <person name="Lorenzi H."/>
        </authorList>
    </citation>
    <scope>NUCLEOTIDE SEQUENCE</scope>
</reference>
<dbReference type="SMART" id="SM00320">
    <property type="entry name" value="WD40"/>
    <property type="match status" value="4"/>
</dbReference>
<dbReference type="Pfam" id="PF00400">
    <property type="entry name" value="WD40"/>
    <property type="match status" value="2"/>
</dbReference>
<evidence type="ECO:0000256" key="3">
    <source>
        <dbReference type="PROSITE-ProRule" id="PRU00221"/>
    </source>
</evidence>
<name>A0A023B0G0_GRENI</name>
<gene>
    <name evidence="4" type="ORF">GNI_142980</name>
</gene>
<dbReference type="PANTHER" id="PTHR22836:SF0">
    <property type="entry name" value="PRE-MRNA 3' END PROCESSING PROTEIN WDR33"/>
    <property type="match status" value="1"/>
</dbReference>
<dbReference type="EMBL" id="AFNH02001057">
    <property type="protein sequence ID" value="EZG44857.1"/>
    <property type="molecule type" value="Genomic_DNA"/>
</dbReference>
<feature type="repeat" description="WD" evidence="3">
    <location>
        <begin position="43"/>
        <end position="84"/>
    </location>
</feature>
<dbReference type="PROSITE" id="PS00678">
    <property type="entry name" value="WD_REPEATS_1"/>
    <property type="match status" value="1"/>
</dbReference>
<feature type="non-terminal residue" evidence="4">
    <location>
        <position position="1"/>
    </location>
</feature>
<keyword evidence="2" id="KW-0677">Repeat</keyword>
<dbReference type="VEuPathDB" id="CryptoDB:GNI_142980"/>
<sequence>IYNQRDPVYEVSVSPEEERTVVGVRAAHPCMLDLRSEKAVTMFRGLGFGVSCVQWHPRRELIAAGSKTHEVQLWDPRTAESVCSSFDHKGLVVATEWHPTNEFVLATVSNDHLVYLWDLRMNATEHWLPVYTCKIDDLRSVPPLHTRHHTIRTAHSGTNLYGPVGSFQHLLPLSFESGARANQDAADLQCPWCLADADRNTDMGAVSSLGAGMSGTAPSGSSGSSRIHPTCLKWHPTDPSMFVVGDSAGTLSFWRNGSLLTQTAHPTDDWVAQEVTAVTWSKEGTLLTTAVRGNVGGAVCFWNAPPRWGGLTRPGLCAHPAHKKGY</sequence>
<evidence type="ECO:0000256" key="2">
    <source>
        <dbReference type="ARBA" id="ARBA00022737"/>
    </source>
</evidence>
<accession>A0A023B0G0</accession>
<dbReference type="InterPro" id="IPR045245">
    <property type="entry name" value="Pfs2-like"/>
</dbReference>
<dbReference type="Gene3D" id="2.130.10.10">
    <property type="entry name" value="YVTN repeat-like/Quinoprotein amine dehydrogenase"/>
    <property type="match status" value="2"/>
</dbReference>
<feature type="repeat" description="WD" evidence="3">
    <location>
        <begin position="85"/>
        <end position="120"/>
    </location>
</feature>
<comment type="caution">
    <text evidence="4">The sequence shown here is derived from an EMBL/GenBank/DDBJ whole genome shotgun (WGS) entry which is preliminary data.</text>
</comment>
<dbReference type="RefSeq" id="XP_011132641.1">
    <property type="nucleotide sequence ID" value="XM_011134339.1"/>
</dbReference>
<dbReference type="InterPro" id="IPR019775">
    <property type="entry name" value="WD40_repeat_CS"/>
</dbReference>
<dbReference type="SUPFAM" id="SSF50978">
    <property type="entry name" value="WD40 repeat-like"/>
    <property type="match status" value="1"/>
</dbReference>
<evidence type="ECO:0000313" key="5">
    <source>
        <dbReference type="Proteomes" id="UP000019763"/>
    </source>
</evidence>
<dbReference type="GO" id="GO:0005847">
    <property type="term" value="C:mRNA cleavage and polyadenylation specificity factor complex"/>
    <property type="evidence" value="ECO:0007669"/>
    <property type="project" value="TreeGrafter"/>
</dbReference>
<organism evidence="4 5">
    <name type="scientific">Gregarina niphandrodes</name>
    <name type="common">Septate eugregarine</name>
    <dbReference type="NCBI Taxonomy" id="110365"/>
    <lineage>
        <taxon>Eukaryota</taxon>
        <taxon>Sar</taxon>
        <taxon>Alveolata</taxon>
        <taxon>Apicomplexa</taxon>
        <taxon>Conoidasida</taxon>
        <taxon>Gregarinasina</taxon>
        <taxon>Eugregarinorida</taxon>
        <taxon>Gregarinidae</taxon>
        <taxon>Gregarina</taxon>
    </lineage>
</organism>
<dbReference type="PROSITE" id="PS50082">
    <property type="entry name" value="WD_REPEATS_2"/>
    <property type="match status" value="2"/>
</dbReference>
<dbReference type="InterPro" id="IPR015943">
    <property type="entry name" value="WD40/YVTN_repeat-like_dom_sf"/>
</dbReference>
<dbReference type="eggNOG" id="KOG0284">
    <property type="taxonomic scope" value="Eukaryota"/>
</dbReference>
<dbReference type="PANTHER" id="PTHR22836">
    <property type="entry name" value="WD40 REPEAT PROTEIN"/>
    <property type="match status" value="1"/>
</dbReference>
<dbReference type="InterPro" id="IPR001680">
    <property type="entry name" value="WD40_rpt"/>
</dbReference>
<keyword evidence="1 3" id="KW-0853">WD repeat</keyword>
<proteinExistence type="predicted"/>
<dbReference type="InterPro" id="IPR036322">
    <property type="entry name" value="WD40_repeat_dom_sf"/>
</dbReference>
<protein>
    <submittedName>
        <fullName evidence="4">WD repeat protein</fullName>
    </submittedName>
</protein>
<evidence type="ECO:0000313" key="4">
    <source>
        <dbReference type="EMBL" id="EZG44857.1"/>
    </source>
</evidence>
<keyword evidence="5" id="KW-1185">Reference proteome</keyword>
<evidence type="ECO:0000256" key="1">
    <source>
        <dbReference type="ARBA" id="ARBA00022574"/>
    </source>
</evidence>